<dbReference type="EMBL" id="FQXM01000006">
    <property type="protein sequence ID" value="SHH51864.1"/>
    <property type="molecule type" value="Genomic_DNA"/>
</dbReference>
<evidence type="ECO:0000313" key="5">
    <source>
        <dbReference type="EMBL" id="SHH51864.1"/>
    </source>
</evidence>
<organism evidence="5 6">
    <name type="scientific">Clostridium grantii DSM 8605</name>
    <dbReference type="NCBI Taxonomy" id="1121316"/>
    <lineage>
        <taxon>Bacteria</taxon>
        <taxon>Bacillati</taxon>
        <taxon>Bacillota</taxon>
        <taxon>Clostridia</taxon>
        <taxon>Eubacteriales</taxon>
        <taxon>Clostridiaceae</taxon>
        <taxon>Clostridium</taxon>
    </lineage>
</organism>
<dbReference type="InterPro" id="IPR018060">
    <property type="entry name" value="HTH_AraC"/>
</dbReference>
<dbReference type="AlphaFoldDB" id="A0A1M5TMB9"/>
<dbReference type="PANTHER" id="PTHR43280:SF2">
    <property type="entry name" value="HTH-TYPE TRANSCRIPTIONAL REGULATOR EXSA"/>
    <property type="match status" value="1"/>
</dbReference>
<dbReference type="SUPFAM" id="SSF51215">
    <property type="entry name" value="Regulatory protein AraC"/>
    <property type="match status" value="1"/>
</dbReference>
<evidence type="ECO:0000259" key="4">
    <source>
        <dbReference type="PROSITE" id="PS01124"/>
    </source>
</evidence>
<evidence type="ECO:0000256" key="3">
    <source>
        <dbReference type="ARBA" id="ARBA00023163"/>
    </source>
</evidence>
<dbReference type="PROSITE" id="PS00041">
    <property type="entry name" value="HTH_ARAC_FAMILY_1"/>
    <property type="match status" value="1"/>
</dbReference>
<dbReference type="PRINTS" id="PR00032">
    <property type="entry name" value="HTHARAC"/>
</dbReference>
<name>A0A1M5TMB9_9CLOT</name>
<dbReference type="InterPro" id="IPR037923">
    <property type="entry name" value="HTH-like"/>
</dbReference>
<evidence type="ECO:0000256" key="1">
    <source>
        <dbReference type="ARBA" id="ARBA00023015"/>
    </source>
</evidence>
<dbReference type="PROSITE" id="PS01124">
    <property type="entry name" value="HTH_ARAC_FAMILY_2"/>
    <property type="match status" value="1"/>
</dbReference>
<evidence type="ECO:0000313" key="6">
    <source>
        <dbReference type="Proteomes" id="UP000184447"/>
    </source>
</evidence>
<dbReference type="SUPFAM" id="SSF46689">
    <property type="entry name" value="Homeodomain-like"/>
    <property type="match status" value="2"/>
</dbReference>
<dbReference type="GO" id="GO:0043565">
    <property type="term" value="F:sequence-specific DNA binding"/>
    <property type="evidence" value="ECO:0007669"/>
    <property type="project" value="InterPro"/>
</dbReference>
<keyword evidence="3" id="KW-0804">Transcription</keyword>
<dbReference type="Pfam" id="PF12833">
    <property type="entry name" value="HTH_18"/>
    <property type="match status" value="1"/>
</dbReference>
<keyword evidence="1" id="KW-0805">Transcription regulation</keyword>
<dbReference type="GO" id="GO:0003700">
    <property type="term" value="F:DNA-binding transcription factor activity"/>
    <property type="evidence" value="ECO:0007669"/>
    <property type="project" value="InterPro"/>
</dbReference>
<dbReference type="SMART" id="SM00342">
    <property type="entry name" value="HTH_ARAC"/>
    <property type="match status" value="1"/>
</dbReference>
<reference evidence="5 6" key="1">
    <citation type="submission" date="2016-11" db="EMBL/GenBank/DDBJ databases">
        <authorList>
            <person name="Jaros S."/>
            <person name="Januszkiewicz K."/>
            <person name="Wedrychowicz H."/>
        </authorList>
    </citation>
    <scope>NUCLEOTIDE SEQUENCE [LARGE SCALE GENOMIC DNA]</scope>
    <source>
        <strain evidence="5 6">DSM 8605</strain>
    </source>
</reference>
<gene>
    <name evidence="5" type="ORF">SAMN02745207_01385</name>
</gene>
<proteinExistence type="predicted"/>
<sequence>MIHIPEEYFKNNTIYRSFHSDTTNGIFGCGFMNKKSSSNSDINLVLDYYAVLILLSGEGLYIDNENREFNLHAGSLIQRVPGKAHSLHIKPDGQWLEFFICFGREIHASLSNLNLLDSKNDVLYPGINNVIFKILIDFIHSLKKAKQEDLPLLLCEAEKIIFTLYRMHKDKLTISEDKELIDNACLLLNQSPYSQITVQEVCTTLGVGYEKFRKIFKSHIGTSPGNYILQKRINTAQSILLEQNKSIKKIALELGYPDAYSFSKQFKKITGINPTDFRKIYK</sequence>
<dbReference type="Proteomes" id="UP000184447">
    <property type="component" value="Unassembled WGS sequence"/>
</dbReference>
<dbReference type="Gene3D" id="1.10.10.60">
    <property type="entry name" value="Homeodomain-like"/>
    <property type="match status" value="2"/>
</dbReference>
<keyword evidence="2" id="KW-0238">DNA-binding</keyword>
<feature type="domain" description="HTH araC/xylS-type" evidence="4">
    <location>
        <begin position="182"/>
        <end position="280"/>
    </location>
</feature>
<protein>
    <submittedName>
        <fullName evidence="5">Transcriptional regulator, AraC family</fullName>
    </submittedName>
</protein>
<dbReference type="PANTHER" id="PTHR43280">
    <property type="entry name" value="ARAC-FAMILY TRANSCRIPTIONAL REGULATOR"/>
    <property type="match status" value="1"/>
</dbReference>
<keyword evidence="6" id="KW-1185">Reference proteome</keyword>
<accession>A0A1M5TMB9</accession>
<evidence type="ECO:0000256" key="2">
    <source>
        <dbReference type="ARBA" id="ARBA00023125"/>
    </source>
</evidence>
<dbReference type="InterPro" id="IPR018062">
    <property type="entry name" value="HTH_AraC-typ_CS"/>
</dbReference>
<dbReference type="InterPro" id="IPR009057">
    <property type="entry name" value="Homeodomain-like_sf"/>
</dbReference>
<dbReference type="InterPro" id="IPR020449">
    <property type="entry name" value="Tscrpt_reg_AraC-type_HTH"/>
</dbReference>
<dbReference type="STRING" id="1121316.SAMN02745207_01385"/>